<dbReference type="KEGG" id="vg:41701458"/>
<name>A0A2H4T2U6_9VIRU</name>
<accession>A0A2H4T2U6</accession>
<keyword evidence="3" id="KW-1185">Reference proteome</keyword>
<dbReference type="OrthoDB" id="39701at10239"/>
<evidence type="ECO:0000313" key="3">
    <source>
        <dbReference type="Proteomes" id="UP000289333"/>
    </source>
</evidence>
<dbReference type="EMBL" id="KY457233">
    <property type="protein sequence ID" value="ATY70254.1"/>
    <property type="molecule type" value="Genomic_DNA"/>
</dbReference>
<dbReference type="GeneID" id="41701458"/>
<evidence type="ECO:0000256" key="1">
    <source>
        <dbReference type="SAM" id="MobiDB-lite"/>
    </source>
</evidence>
<evidence type="ECO:0000313" key="2">
    <source>
        <dbReference type="EMBL" id="ATY70254.1"/>
    </source>
</evidence>
<dbReference type="RefSeq" id="YP_009553469.1">
    <property type="nucleotide sequence ID" value="NC_040789.1"/>
</dbReference>
<reference evidence="2" key="1">
    <citation type="journal article" date="2021" name="Virus">
        <title>The discovery, distribution and diversity of DNA viruses associated with Drosophila melanogaster in Europe.</title>
        <authorList>
            <person name="Wallace M.A."/>
            <person name="Coffman K.A."/>
            <person name="Gilbert C."/>
            <person name="Ravindran S."/>
            <person name="Albery G.F."/>
            <person name="Abbott J."/>
            <person name="Argyridou E."/>
            <person name="Bellosta P."/>
            <person name="Betancourt A.J."/>
            <person name="Colinet H."/>
            <person name="Eric K."/>
            <person name="Glaser-Schmitt A."/>
            <person name="Grath S."/>
            <person name="Jelic M."/>
            <person name="Kankare M."/>
            <person name="Kozeretska I."/>
            <person name="Loeschcke V."/>
            <person name="Montchamp-Moreau C."/>
            <person name="Ometto L."/>
            <person name="Onder B.S."/>
            <person name="Orengo D.J."/>
            <person name="Parsch J."/>
            <person name="Pascual M."/>
            <person name="Patenkovic A."/>
            <person name="Puerma E."/>
            <person name="Ritchie M.G."/>
            <person name="Rota-Stabelli O."/>
            <person name="Schou M.F."/>
            <person name="Serga S.V."/>
            <person name="Stamenkovic-Radak M."/>
            <person name="Tanaskovic M."/>
            <person name="Veselinovic M.S."/>
            <person name="Vieira J."/>
            <person name="Vieira C.P."/>
            <person name="Kapun M."/>
            <person name="Flatt T."/>
            <person name="Gonzalez J."/>
            <person name="Staubach F."/>
            <person name="Obbard D.J."/>
        </authorList>
    </citation>
    <scope>NUCLEOTIDE SEQUENCE</scope>
    <source>
        <strain evidence="2">DrosEU28 Tomelloso 2015</strain>
    </source>
</reference>
<sequence length="136" mass="15457">MDFDDTSDIEGETVDYPTIEEDDYDPIPVHVDIADGAFDDDEEEDESFAALDFSDFTFVNQSDISTKNTTLLTKDFTKNELLSCAAPHTWLYSQIINSNPVKASVILTHFLPVKSRHIAYMAPNNTKMTTFYMKKK</sequence>
<organism evidence="2">
    <name type="scientific">Tomelloso virus</name>
    <dbReference type="NCBI Taxonomy" id="2053981"/>
    <lineage>
        <taxon>Viruses</taxon>
        <taxon>Viruses incertae sedis</taxon>
        <taxon>Naldaviricetes</taxon>
        <taxon>Lefavirales</taxon>
        <taxon>Nudiviridae</taxon>
        <taxon>Alphanudivirus</taxon>
        <taxon>Alphanudivirus alterdromelanogasteris</taxon>
    </lineage>
</organism>
<proteinExistence type="predicted"/>
<dbReference type="Proteomes" id="UP000289333">
    <property type="component" value="Segment"/>
</dbReference>
<protein>
    <submittedName>
        <fullName evidence="2">OrNV gp138-like protein</fullName>
    </submittedName>
</protein>
<feature type="region of interest" description="Disordered" evidence="1">
    <location>
        <begin position="1"/>
        <end position="23"/>
    </location>
</feature>